<name>A0A176VLW0_MARPO</name>
<comment type="caution">
    <text evidence="1">The sequence shown here is derived from an EMBL/GenBank/DDBJ whole genome shotgun (WGS) entry which is preliminary data.</text>
</comment>
<evidence type="ECO:0000313" key="1">
    <source>
        <dbReference type="EMBL" id="OAE21567.1"/>
    </source>
</evidence>
<proteinExistence type="predicted"/>
<protein>
    <submittedName>
        <fullName evidence="1">Uncharacterized protein</fullName>
    </submittedName>
</protein>
<accession>A0A176VLW0</accession>
<dbReference type="AlphaFoldDB" id="A0A176VLW0"/>
<dbReference type="Proteomes" id="UP000077202">
    <property type="component" value="Unassembled WGS sequence"/>
</dbReference>
<reference evidence="1" key="1">
    <citation type="submission" date="2016-03" db="EMBL/GenBank/DDBJ databases">
        <title>Mechanisms controlling the formation of the plant cell surface in tip-growing cells are functionally conserved among land plants.</title>
        <authorList>
            <person name="Honkanen S."/>
            <person name="Jones V.A."/>
            <person name="Morieri G."/>
            <person name="Champion C."/>
            <person name="Hetherington A.J."/>
            <person name="Kelly S."/>
            <person name="Saint-Marcoux D."/>
            <person name="Proust H."/>
            <person name="Prescott H."/>
            <person name="Dolan L."/>
        </authorList>
    </citation>
    <scope>NUCLEOTIDE SEQUENCE [LARGE SCALE GENOMIC DNA]</scope>
    <source>
        <tissue evidence="1">Whole gametophyte</tissue>
    </source>
</reference>
<organism evidence="1 2">
    <name type="scientific">Marchantia polymorpha subsp. ruderalis</name>
    <dbReference type="NCBI Taxonomy" id="1480154"/>
    <lineage>
        <taxon>Eukaryota</taxon>
        <taxon>Viridiplantae</taxon>
        <taxon>Streptophyta</taxon>
        <taxon>Embryophyta</taxon>
        <taxon>Marchantiophyta</taxon>
        <taxon>Marchantiopsida</taxon>
        <taxon>Marchantiidae</taxon>
        <taxon>Marchantiales</taxon>
        <taxon>Marchantiaceae</taxon>
        <taxon>Marchantia</taxon>
    </lineage>
</organism>
<sequence>MKEFTDLPYYSERYAKAVGDGMPKERRWPVKHEVVVALILGHEEVLRRCLDCFGMSRYSKMGRSLSAKLDKQSSGRDIDADHNYSMDADHFSICKPFNSISDDRFLKLKDFISDILPTEKPAQIEKPAEQLIHGTRDSVILTEEAS</sequence>
<keyword evidence="2" id="KW-1185">Reference proteome</keyword>
<gene>
    <name evidence="1" type="ORF">AXG93_1478s1100</name>
</gene>
<evidence type="ECO:0000313" key="2">
    <source>
        <dbReference type="Proteomes" id="UP000077202"/>
    </source>
</evidence>
<dbReference type="EMBL" id="LVLJ01003397">
    <property type="protein sequence ID" value="OAE21567.1"/>
    <property type="molecule type" value="Genomic_DNA"/>
</dbReference>